<evidence type="ECO:0000313" key="5">
    <source>
        <dbReference type="Proteomes" id="UP001168877"/>
    </source>
</evidence>
<dbReference type="InterPro" id="IPR036875">
    <property type="entry name" value="Znf_CCHC_sf"/>
</dbReference>
<keyword evidence="1" id="KW-0862">Zinc</keyword>
<dbReference type="Pfam" id="PF00098">
    <property type="entry name" value="zf-CCHC"/>
    <property type="match status" value="1"/>
</dbReference>
<feature type="domain" description="CCHC-type" evidence="3">
    <location>
        <begin position="69"/>
        <end position="85"/>
    </location>
</feature>
<keyword evidence="5" id="KW-1185">Reference proteome</keyword>
<dbReference type="SUPFAM" id="SSF57756">
    <property type="entry name" value="Retrovirus zinc finger-like domains"/>
    <property type="match status" value="1"/>
</dbReference>
<dbReference type="SMART" id="SM00343">
    <property type="entry name" value="ZnF_C2HC"/>
    <property type="match status" value="1"/>
</dbReference>
<dbReference type="Proteomes" id="UP001168877">
    <property type="component" value="Unassembled WGS sequence"/>
</dbReference>
<evidence type="ECO:0000259" key="3">
    <source>
        <dbReference type="PROSITE" id="PS50158"/>
    </source>
</evidence>
<comment type="caution">
    <text evidence="4">The sequence shown here is derived from an EMBL/GenBank/DDBJ whole genome shotgun (WGS) entry which is preliminary data.</text>
</comment>
<reference evidence="4" key="2">
    <citation type="submission" date="2023-06" db="EMBL/GenBank/DDBJ databases">
        <authorList>
            <person name="Swenson N.G."/>
            <person name="Wegrzyn J.L."/>
            <person name="Mcevoy S.L."/>
        </authorList>
    </citation>
    <scope>NUCLEOTIDE SEQUENCE</scope>
    <source>
        <strain evidence="4">NS2018</strain>
        <tissue evidence="4">Leaf</tissue>
    </source>
</reference>
<keyword evidence="1" id="KW-0863">Zinc-finger</keyword>
<proteinExistence type="predicted"/>
<feature type="compositionally biased region" description="Polar residues" evidence="2">
    <location>
        <begin position="47"/>
        <end position="61"/>
    </location>
</feature>
<evidence type="ECO:0000256" key="1">
    <source>
        <dbReference type="PROSITE-ProRule" id="PRU00047"/>
    </source>
</evidence>
<dbReference type="GO" id="GO:0008270">
    <property type="term" value="F:zinc ion binding"/>
    <property type="evidence" value="ECO:0007669"/>
    <property type="project" value="UniProtKB-KW"/>
</dbReference>
<keyword evidence="1" id="KW-0479">Metal-binding</keyword>
<evidence type="ECO:0000256" key="2">
    <source>
        <dbReference type="SAM" id="MobiDB-lite"/>
    </source>
</evidence>
<accession>A0AA39RKP1</accession>
<dbReference type="Gene3D" id="4.10.60.10">
    <property type="entry name" value="Zinc finger, CCHC-type"/>
    <property type="match status" value="1"/>
</dbReference>
<organism evidence="4 5">
    <name type="scientific">Acer saccharum</name>
    <name type="common">Sugar maple</name>
    <dbReference type="NCBI Taxonomy" id="4024"/>
    <lineage>
        <taxon>Eukaryota</taxon>
        <taxon>Viridiplantae</taxon>
        <taxon>Streptophyta</taxon>
        <taxon>Embryophyta</taxon>
        <taxon>Tracheophyta</taxon>
        <taxon>Spermatophyta</taxon>
        <taxon>Magnoliopsida</taxon>
        <taxon>eudicotyledons</taxon>
        <taxon>Gunneridae</taxon>
        <taxon>Pentapetalae</taxon>
        <taxon>rosids</taxon>
        <taxon>malvids</taxon>
        <taxon>Sapindales</taxon>
        <taxon>Sapindaceae</taxon>
        <taxon>Hippocastanoideae</taxon>
        <taxon>Acereae</taxon>
        <taxon>Acer</taxon>
    </lineage>
</organism>
<feature type="compositionally biased region" description="Polar residues" evidence="2">
    <location>
        <begin position="27"/>
        <end position="39"/>
    </location>
</feature>
<dbReference type="GO" id="GO:0003676">
    <property type="term" value="F:nucleic acid binding"/>
    <property type="evidence" value="ECO:0007669"/>
    <property type="project" value="InterPro"/>
</dbReference>
<gene>
    <name evidence="4" type="ORF">LWI29_034649</name>
</gene>
<sequence>MLISLLLKLKANSIEFFFKKLGADRSNGATSKAGSSTRGGKTAVPTRPNTANGKATQTKGSTQVQGGVRCYRCGELGHRSNECPKRRTDALVNLVENDDDEGAIWEDEI</sequence>
<dbReference type="EMBL" id="JAUESC010000387">
    <property type="protein sequence ID" value="KAK0575151.1"/>
    <property type="molecule type" value="Genomic_DNA"/>
</dbReference>
<name>A0AA39RKP1_ACESA</name>
<dbReference type="InterPro" id="IPR001878">
    <property type="entry name" value="Znf_CCHC"/>
</dbReference>
<dbReference type="AlphaFoldDB" id="A0AA39RKP1"/>
<feature type="region of interest" description="Disordered" evidence="2">
    <location>
        <begin position="25"/>
        <end position="61"/>
    </location>
</feature>
<dbReference type="PROSITE" id="PS50158">
    <property type="entry name" value="ZF_CCHC"/>
    <property type="match status" value="1"/>
</dbReference>
<protein>
    <recommendedName>
        <fullName evidence="3">CCHC-type domain-containing protein</fullName>
    </recommendedName>
</protein>
<evidence type="ECO:0000313" key="4">
    <source>
        <dbReference type="EMBL" id="KAK0575151.1"/>
    </source>
</evidence>
<reference evidence="4" key="1">
    <citation type="journal article" date="2022" name="Plant J.">
        <title>Strategies of tolerance reflected in two North American maple genomes.</title>
        <authorList>
            <person name="McEvoy S.L."/>
            <person name="Sezen U.U."/>
            <person name="Trouern-Trend A."/>
            <person name="McMahon S.M."/>
            <person name="Schaberg P.G."/>
            <person name="Yang J."/>
            <person name="Wegrzyn J.L."/>
            <person name="Swenson N.G."/>
        </authorList>
    </citation>
    <scope>NUCLEOTIDE SEQUENCE</scope>
    <source>
        <strain evidence="4">NS2018</strain>
    </source>
</reference>